<organism evidence="7 8">
    <name type="scientific">Mycolicibacterium iranicum</name>
    <name type="common">Mycobacterium iranicum</name>
    <dbReference type="NCBI Taxonomy" id="912594"/>
    <lineage>
        <taxon>Bacteria</taxon>
        <taxon>Bacillati</taxon>
        <taxon>Actinomycetota</taxon>
        <taxon>Actinomycetes</taxon>
        <taxon>Mycobacteriales</taxon>
        <taxon>Mycobacteriaceae</taxon>
        <taxon>Mycolicibacterium</taxon>
    </lineage>
</organism>
<dbReference type="Pfam" id="PF04228">
    <property type="entry name" value="Zn_peptidase"/>
    <property type="match status" value="1"/>
</dbReference>
<dbReference type="GO" id="GO:0016020">
    <property type="term" value="C:membrane"/>
    <property type="evidence" value="ECO:0007669"/>
    <property type="project" value="UniProtKB-SubCell"/>
</dbReference>
<keyword evidence="3" id="KW-1133">Transmembrane helix</keyword>
<evidence type="ECO:0000256" key="3">
    <source>
        <dbReference type="ARBA" id="ARBA00022989"/>
    </source>
</evidence>
<keyword evidence="2" id="KW-0812">Transmembrane</keyword>
<keyword evidence="4" id="KW-0472">Membrane</keyword>
<dbReference type="Proteomes" id="UP000078396">
    <property type="component" value="Unassembled WGS sequence"/>
</dbReference>
<reference evidence="7 8" key="1">
    <citation type="submission" date="2016-04" db="EMBL/GenBank/DDBJ databases">
        <title>Draft Genome Sequences of Staphylococcus capitis Strain H36, S. capitis Strain H65, S. cohnii Strain H62, S. hominis Strain H69, Mycobacterium iranicum Strain H39, Plantibacter sp. Strain H53, Pseudomonas oryzihabitans Strain H72, and Microbacterium sp. Strain H83, isolated from residential settings.</title>
        <authorList>
            <person name="Lymperopoulou D."/>
            <person name="Adams R.I."/>
            <person name="Lindow S."/>
            <person name="Coil D.A."/>
            <person name="Jospin G."/>
            <person name="Eisen J.A."/>
        </authorList>
    </citation>
    <scope>NUCLEOTIDE SEQUENCE [LARGE SCALE GENOMIC DNA]</scope>
    <source>
        <strain evidence="7 8">H39</strain>
    </source>
</reference>
<feature type="compositionally biased region" description="Low complexity" evidence="5">
    <location>
        <begin position="27"/>
        <end position="42"/>
    </location>
</feature>
<proteinExistence type="predicted"/>
<feature type="chain" id="PRO_5008091608" evidence="6">
    <location>
        <begin position="28"/>
        <end position="458"/>
    </location>
</feature>
<dbReference type="EMBL" id="LWCS01000014">
    <property type="protein sequence ID" value="OAN40088.1"/>
    <property type="molecule type" value="Genomic_DNA"/>
</dbReference>
<dbReference type="SUPFAM" id="SSF55486">
    <property type="entry name" value="Metalloproteases ('zincins'), catalytic domain"/>
    <property type="match status" value="1"/>
</dbReference>
<evidence type="ECO:0000256" key="4">
    <source>
        <dbReference type="ARBA" id="ARBA00023136"/>
    </source>
</evidence>
<evidence type="ECO:0000256" key="2">
    <source>
        <dbReference type="ARBA" id="ARBA00022692"/>
    </source>
</evidence>
<name>A0A178M1B9_MYCIR</name>
<keyword evidence="6" id="KW-0732">Signal</keyword>
<dbReference type="PANTHER" id="PTHR30168:SF0">
    <property type="entry name" value="INNER MEMBRANE PROTEIN"/>
    <property type="match status" value="1"/>
</dbReference>
<evidence type="ECO:0000313" key="7">
    <source>
        <dbReference type="EMBL" id="OAN40088.1"/>
    </source>
</evidence>
<comment type="caution">
    <text evidence="7">The sequence shown here is derived from an EMBL/GenBank/DDBJ whole genome shotgun (WGS) entry which is preliminary data.</text>
</comment>
<gene>
    <name evidence="7" type="ORF">A4X20_15260</name>
</gene>
<evidence type="ECO:0000256" key="5">
    <source>
        <dbReference type="SAM" id="MobiDB-lite"/>
    </source>
</evidence>
<evidence type="ECO:0000313" key="8">
    <source>
        <dbReference type="Proteomes" id="UP000078396"/>
    </source>
</evidence>
<dbReference type="PROSITE" id="PS51257">
    <property type="entry name" value="PROKAR_LIPOPROTEIN"/>
    <property type="match status" value="1"/>
</dbReference>
<dbReference type="InterPro" id="IPR007343">
    <property type="entry name" value="Uncharacterised_pept_Zn_put"/>
</dbReference>
<dbReference type="PANTHER" id="PTHR30168">
    <property type="entry name" value="PUTATIVE MEMBRANE PROTEIN YPFJ"/>
    <property type="match status" value="1"/>
</dbReference>
<accession>A0A178M1B9</accession>
<feature type="region of interest" description="Disordered" evidence="5">
    <location>
        <begin position="27"/>
        <end position="52"/>
    </location>
</feature>
<dbReference type="RefSeq" id="WP_064280753.1">
    <property type="nucleotide sequence ID" value="NZ_LWCS01000014.1"/>
</dbReference>
<dbReference type="OrthoDB" id="5168289at2"/>
<comment type="subcellular location">
    <subcellularLocation>
        <location evidence="1">Membrane</location>
        <topology evidence="1">Single-pass membrane protein</topology>
    </subcellularLocation>
</comment>
<evidence type="ECO:0000256" key="6">
    <source>
        <dbReference type="SAM" id="SignalP"/>
    </source>
</evidence>
<dbReference type="AlphaFoldDB" id="A0A178M1B9"/>
<sequence>MRITASAALIAVALLLAACGGSSPQGAKSPGSAAPAKSATPPDTSNVKIQGDEDDPVNQLVMQAIADLESYWGAQFPELYGTEFKPVEGGYYAAYPSTGELPPCAFESSAISGNAFYCSTADVIAWDAEGLLPELQSKFGDFVIPVVMAHEFGHAVQFRAGVEGMTVTRELQADCFAGAWSKHVFDDNVFDVNAAQLDSALAGILDLRDRPGTSAEDPNAHGSGFDRVGAFQDGFYNGTQRCTEYRDNEPMVLALPFASDQDEARGGDMDYGYVVNTVPYDLEDYWNHVYPLVSNGQPWVPVRGLEPFDPSNPPMCGNQSAEGYALFYCVPEDYVGWDNTEAMPEIARKGGDYAVATLLATQYGLAVLNRLGDTSDEKTSTLRGDCFAGAYTASVILQNRPETSTFGISPGDLDEGIKALLVFRGEGDVDRQGAGDARVRAFRTGVLEGVQPCVTLEP</sequence>
<feature type="signal peptide" evidence="6">
    <location>
        <begin position="1"/>
        <end position="27"/>
    </location>
</feature>
<evidence type="ECO:0000256" key="1">
    <source>
        <dbReference type="ARBA" id="ARBA00004167"/>
    </source>
</evidence>
<protein>
    <submittedName>
        <fullName evidence="7">Peptidase</fullName>
    </submittedName>
</protein>